<dbReference type="GO" id="GO:0009097">
    <property type="term" value="P:isoleucine biosynthetic process"/>
    <property type="evidence" value="ECO:0007669"/>
    <property type="project" value="UniProtKB-UniPathway"/>
</dbReference>
<keyword evidence="7 14" id="KW-0808">Transferase</keyword>
<accession>A0A0A7S8C4</accession>
<dbReference type="SUPFAM" id="SSF52467">
    <property type="entry name" value="DHS-like NAD/FAD-binding domain"/>
    <property type="match status" value="1"/>
</dbReference>
<evidence type="ECO:0000256" key="12">
    <source>
        <dbReference type="ARBA" id="ARBA00023304"/>
    </source>
</evidence>
<comment type="pathway">
    <text evidence="2 14">Amino-acid biosynthesis; L-valine biosynthesis; L-valine from pyruvate: step 1/4.</text>
</comment>
<comment type="catalytic activity">
    <reaction evidence="13 14">
        <text>2 pyruvate + H(+) = (2S)-2-acetolactate + CO2</text>
        <dbReference type="Rhea" id="RHEA:25249"/>
        <dbReference type="ChEBI" id="CHEBI:15361"/>
        <dbReference type="ChEBI" id="CHEBI:15378"/>
        <dbReference type="ChEBI" id="CHEBI:16526"/>
        <dbReference type="ChEBI" id="CHEBI:58476"/>
        <dbReference type="EC" id="2.2.1.6"/>
    </reaction>
</comment>
<evidence type="ECO:0000256" key="11">
    <source>
        <dbReference type="ARBA" id="ARBA00023052"/>
    </source>
</evidence>
<dbReference type="InterPro" id="IPR012001">
    <property type="entry name" value="Thiamin_PyroP_enz_TPP-bd_dom"/>
</dbReference>
<dbReference type="InterPro" id="IPR000399">
    <property type="entry name" value="TPP-bd_CS"/>
</dbReference>
<dbReference type="FunFam" id="3.40.50.970:FF:000007">
    <property type="entry name" value="Acetolactate synthase"/>
    <property type="match status" value="1"/>
</dbReference>
<keyword evidence="10 14" id="KW-0460">Magnesium</keyword>
<dbReference type="AlphaFoldDB" id="A0A0A7S8C4"/>
<name>A0A0A7S8C4_FRIPE</name>
<dbReference type="FunFam" id="3.40.50.970:FF:000016">
    <property type="entry name" value="Acetolactate synthase"/>
    <property type="match status" value="1"/>
</dbReference>
<comment type="similarity">
    <text evidence="3 14">Belongs to the TPP enzyme family.</text>
</comment>
<evidence type="ECO:0000313" key="19">
    <source>
        <dbReference type="Proteomes" id="UP000030901"/>
    </source>
</evidence>
<evidence type="ECO:0000259" key="16">
    <source>
        <dbReference type="Pfam" id="PF02775"/>
    </source>
</evidence>
<keyword evidence="8 14" id="KW-0479">Metal-binding</keyword>
<evidence type="ECO:0000256" key="10">
    <source>
        <dbReference type="ARBA" id="ARBA00022842"/>
    </source>
</evidence>
<evidence type="ECO:0000313" key="18">
    <source>
        <dbReference type="EMBL" id="AJA45516.1"/>
    </source>
</evidence>
<dbReference type="NCBIfam" id="TIGR00118">
    <property type="entry name" value="acolac_lg"/>
    <property type="match status" value="1"/>
</dbReference>
<evidence type="ECO:0000259" key="15">
    <source>
        <dbReference type="Pfam" id="PF00205"/>
    </source>
</evidence>
<proteinExistence type="inferred from homology"/>
<dbReference type="STRING" id="1267021.FPB0191_01700"/>
<dbReference type="GO" id="GO:0009099">
    <property type="term" value="P:L-valine biosynthetic process"/>
    <property type="evidence" value="ECO:0007669"/>
    <property type="project" value="UniProtKB-UniPathway"/>
</dbReference>
<dbReference type="InterPro" id="IPR012846">
    <property type="entry name" value="Acetolactate_synth_lsu"/>
</dbReference>
<protein>
    <recommendedName>
        <fullName evidence="4 14">Acetolactate synthase</fullName>
        <ecNumber evidence="4 14">2.2.1.6</ecNumber>
    </recommendedName>
</protein>
<comment type="pathway">
    <text evidence="1 14">Amino-acid biosynthesis; L-isoleucine biosynthesis; L-isoleucine from 2-oxobutanoate: step 1/4.</text>
</comment>
<dbReference type="Proteomes" id="UP000030901">
    <property type="component" value="Chromosome"/>
</dbReference>
<dbReference type="CDD" id="cd02015">
    <property type="entry name" value="TPP_AHAS"/>
    <property type="match status" value="1"/>
</dbReference>
<comment type="cofactor">
    <cofactor evidence="14">
        <name>thiamine diphosphate</name>
        <dbReference type="ChEBI" id="CHEBI:58937"/>
    </cofactor>
    <text evidence="14">Binds 1 thiamine pyrophosphate per subunit.</text>
</comment>
<dbReference type="EMBL" id="CP009056">
    <property type="protein sequence ID" value="AJA45516.1"/>
    <property type="molecule type" value="Genomic_DNA"/>
</dbReference>
<dbReference type="InterPro" id="IPR029035">
    <property type="entry name" value="DHS-like_NAD/FAD-binding_dom"/>
</dbReference>
<evidence type="ECO:0000256" key="7">
    <source>
        <dbReference type="ARBA" id="ARBA00022679"/>
    </source>
</evidence>
<evidence type="ECO:0000256" key="4">
    <source>
        <dbReference type="ARBA" id="ARBA00013145"/>
    </source>
</evidence>
<dbReference type="SUPFAM" id="SSF52518">
    <property type="entry name" value="Thiamin diphosphate-binding fold (THDP-binding)"/>
    <property type="match status" value="2"/>
</dbReference>
<reference evidence="18 19" key="1">
    <citation type="journal article" date="2014" name="Appl. Environ. Microbiol.">
        <title>Gut symbionts from distinct hosts exhibit genotoxic activity via divergent colibactin biosynthetic pathways.</title>
        <authorList>
            <person name="Engel P."/>
            <person name="Vizcaino M.I."/>
            <person name="Crawford J.M."/>
        </authorList>
    </citation>
    <scope>NUCLEOTIDE SEQUENCE [LARGE SCALE GENOMIC DNA]</scope>
    <source>
        <strain evidence="18 19">PEB0191</strain>
    </source>
</reference>
<feature type="domain" description="Thiamine pyrophosphate enzyme N-terminal TPP-binding" evidence="17">
    <location>
        <begin position="2"/>
        <end position="116"/>
    </location>
</feature>
<dbReference type="GO" id="GO:0005948">
    <property type="term" value="C:acetolactate synthase complex"/>
    <property type="evidence" value="ECO:0007669"/>
    <property type="project" value="TreeGrafter"/>
</dbReference>
<dbReference type="UniPathway" id="UPA00047">
    <property type="reaction ID" value="UER00055"/>
</dbReference>
<dbReference type="GO" id="GO:0000287">
    <property type="term" value="F:magnesium ion binding"/>
    <property type="evidence" value="ECO:0007669"/>
    <property type="project" value="UniProtKB-UniRule"/>
</dbReference>
<dbReference type="CDD" id="cd07035">
    <property type="entry name" value="TPP_PYR_POX_like"/>
    <property type="match status" value="1"/>
</dbReference>
<dbReference type="KEGG" id="fpp:FPB0191_01700"/>
<dbReference type="PANTHER" id="PTHR18968">
    <property type="entry name" value="THIAMINE PYROPHOSPHATE ENZYMES"/>
    <property type="match status" value="1"/>
</dbReference>
<dbReference type="GO" id="GO:0003984">
    <property type="term" value="F:acetolactate synthase activity"/>
    <property type="evidence" value="ECO:0007669"/>
    <property type="project" value="UniProtKB-EC"/>
</dbReference>
<evidence type="ECO:0000256" key="6">
    <source>
        <dbReference type="ARBA" id="ARBA00022630"/>
    </source>
</evidence>
<evidence type="ECO:0000256" key="9">
    <source>
        <dbReference type="ARBA" id="ARBA00022827"/>
    </source>
</evidence>
<keyword evidence="9" id="KW-0274">FAD</keyword>
<dbReference type="Gene3D" id="3.40.50.1220">
    <property type="entry name" value="TPP-binding domain"/>
    <property type="match status" value="1"/>
</dbReference>
<dbReference type="PROSITE" id="PS00187">
    <property type="entry name" value="TPP_ENZYMES"/>
    <property type="match status" value="1"/>
</dbReference>
<keyword evidence="11 14" id="KW-0786">Thiamine pyrophosphate</keyword>
<dbReference type="InterPro" id="IPR045229">
    <property type="entry name" value="TPP_enz"/>
</dbReference>
<evidence type="ECO:0000256" key="13">
    <source>
        <dbReference type="ARBA" id="ARBA00048670"/>
    </source>
</evidence>
<dbReference type="Pfam" id="PF02776">
    <property type="entry name" value="TPP_enzyme_N"/>
    <property type="match status" value="1"/>
</dbReference>
<keyword evidence="6" id="KW-0285">Flavoprotein</keyword>
<sequence>MMTGAQWIVESLKKHGIKTVFGYPGGQIMPLYDALYDGGLEHLLCRHEQGAAFAAIGYARATGQTGVCIATSGPGATNLITGLADALVDSVPIVAITGQVPTSLIGTDAFQEVDMLGMSFGCTKYSFLVDDPKLLPDIIEQAFMIANSGRPGPVLIDIPKDIQLAKEDYEKYLHKSSYYQSSALSSSLNSSQLSPSILDAIQSANQMIQHAKKPILYIGGGIIIANAVPELRQWIENTSIPAVCTLKGIGALDINDPCYLGMVGMHGFKSANLAVQECDLLIAIGVRFDDRVTGNLNQFASQAKVIHIDIDTAEIGKLKLAHVEIAADAKKVLPLLTQSVDITEWRQHILQLKIAYPARYDHPGKGIYAPLLLKQLSDIILERKHLNAIVTTDVGQHQMWTAQHMLFASENTFISSCGLGTMGFGLPSAIGVQIAKPNNCVICISGDGSFMMNVQELTTIKRKQLPIKIILIDNSRLGMVRQWQQLFFNERYSETDLSDNPDFITLAQAFNIPGITITEKEQVLPAINQLLTSKGAFLLHVKIDEMENVWPLVPPGAANHDMLDSLEKEGA</sequence>
<dbReference type="InterPro" id="IPR011766">
    <property type="entry name" value="TPP_enzyme_TPP-bd"/>
</dbReference>
<evidence type="ECO:0000256" key="5">
    <source>
        <dbReference type="ARBA" id="ARBA00022605"/>
    </source>
</evidence>
<feature type="domain" description="Thiamine pyrophosphate enzyme TPP-binding" evidence="16">
    <location>
        <begin position="393"/>
        <end position="541"/>
    </location>
</feature>
<dbReference type="Gene3D" id="3.40.50.970">
    <property type="match status" value="2"/>
</dbReference>
<dbReference type="PANTHER" id="PTHR18968:SF142">
    <property type="entry name" value="ACETOLACTATE SYNTHASE"/>
    <property type="match status" value="1"/>
</dbReference>
<gene>
    <name evidence="18" type="ORF">FPB0191_01700</name>
</gene>
<evidence type="ECO:0000259" key="17">
    <source>
        <dbReference type="Pfam" id="PF02776"/>
    </source>
</evidence>
<evidence type="ECO:0000256" key="8">
    <source>
        <dbReference type="ARBA" id="ARBA00022723"/>
    </source>
</evidence>
<organism evidence="18 19">
    <name type="scientific">Frischella perrara</name>
    <dbReference type="NCBI Taxonomy" id="1267021"/>
    <lineage>
        <taxon>Bacteria</taxon>
        <taxon>Pseudomonadati</taxon>
        <taxon>Pseudomonadota</taxon>
        <taxon>Gammaproteobacteria</taxon>
        <taxon>Orbales</taxon>
        <taxon>Orbaceae</taxon>
        <taxon>Frischella</taxon>
    </lineage>
</organism>
<dbReference type="InterPro" id="IPR012000">
    <property type="entry name" value="Thiamin_PyroP_enz_cen_dom"/>
</dbReference>
<feature type="domain" description="Thiamine pyrophosphate enzyme central" evidence="15">
    <location>
        <begin position="201"/>
        <end position="334"/>
    </location>
</feature>
<dbReference type="FunFam" id="3.40.50.1220:FF:000008">
    <property type="entry name" value="Acetolactate synthase"/>
    <property type="match status" value="1"/>
</dbReference>
<dbReference type="UniPathway" id="UPA00049">
    <property type="reaction ID" value="UER00059"/>
</dbReference>
<evidence type="ECO:0000256" key="14">
    <source>
        <dbReference type="RuleBase" id="RU003591"/>
    </source>
</evidence>
<dbReference type="Pfam" id="PF00205">
    <property type="entry name" value="TPP_enzyme_M"/>
    <property type="match status" value="1"/>
</dbReference>
<dbReference type="Pfam" id="PF02775">
    <property type="entry name" value="TPP_enzyme_C"/>
    <property type="match status" value="1"/>
</dbReference>
<keyword evidence="12 14" id="KW-0100">Branched-chain amino acid biosynthesis</keyword>
<keyword evidence="5 14" id="KW-0028">Amino-acid biosynthesis</keyword>
<evidence type="ECO:0000256" key="3">
    <source>
        <dbReference type="ARBA" id="ARBA00007812"/>
    </source>
</evidence>
<dbReference type="EC" id="2.2.1.6" evidence="4 14"/>
<dbReference type="InterPro" id="IPR029061">
    <property type="entry name" value="THDP-binding"/>
</dbReference>
<dbReference type="HOGENOM" id="CLU_013748_1_2_6"/>
<keyword evidence="19" id="KW-1185">Reference proteome</keyword>
<dbReference type="NCBIfam" id="NF006524">
    <property type="entry name" value="PRK08978.1"/>
    <property type="match status" value="1"/>
</dbReference>
<dbReference type="InterPro" id="IPR039368">
    <property type="entry name" value="AHAS_TPP"/>
</dbReference>
<dbReference type="GO" id="GO:0030976">
    <property type="term" value="F:thiamine pyrophosphate binding"/>
    <property type="evidence" value="ECO:0007669"/>
    <property type="project" value="UniProtKB-UniRule"/>
</dbReference>
<dbReference type="GO" id="GO:0050660">
    <property type="term" value="F:flavin adenine dinucleotide binding"/>
    <property type="evidence" value="ECO:0007669"/>
    <property type="project" value="InterPro"/>
</dbReference>
<evidence type="ECO:0000256" key="2">
    <source>
        <dbReference type="ARBA" id="ARBA00005025"/>
    </source>
</evidence>
<comment type="cofactor">
    <cofactor evidence="14">
        <name>Mg(2+)</name>
        <dbReference type="ChEBI" id="CHEBI:18420"/>
    </cofactor>
    <text evidence="14">Binds 1 Mg(2+) ion per subunit.</text>
</comment>
<evidence type="ECO:0000256" key="1">
    <source>
        <dbReference type="ARBA" id="ARBA00004974"/>
    </source>
</evidence>